<dbReference type="InterPro" id="IPR037225">
    <property type="entry name" value="Nuo51_FMN-bd_sf"/>
</dbReference>
<dbReference type="Gene3D" id="6.10.250.1450">
    <property type="match status" value="1"/>
</dbReference>
<dbReference type="GO" id="GO:0008137">
    <property type="term" value="F:NADH dehydrogenase (ubiquinone) activity"/>
    <property type="evidence" value="ECO:0007669"/>
    <property type="project" value="InterPro"/>
</dbReference>
<dbReference type="Gene3D" id="1.20.1440.230">
    <property type="entry name" value="NADH-ubiquinone oxidoreductase 51kDa subunit, iron-sulphur binding domain"/>
    <property type="match status" value="1"/>
</dbReference>
<comment type="caution">
    <text evidence="9">The sequence shown here is derived from an EMBL/GenBank/DDBJ whole genome shotgun (WGS) entry which is preliminary data.</text>
</comment>
<dbReference type="SUPFAM" id="SSF140490">
    <property type="entry name" value="Nqo1C-terminal domain-like"/>
    <property type="match status" value="1"/>
</dbReference>
<evidence type="ECO:0000256" key="6">
    <source>
        <dbReference type="ARBA" id="ARBA00023004"/>
    </source>
</evidence>
<evidence type="ECO:0000256" key="5">
    <source>
        <dbReference type="ARBA" id="ARBA00022723"/>
    </source>
</evidence>
<keyword evidence="6" id="KW-0408">Iron</keyword>
<dbReference type="EMBL" id="NHRY01000057">
    <property type="protein sequence ID" value="PPQ36460.1"/>
    <property type="molecule type" value="Genomic_DNA"/>
</dbReference>
<name>A0A2S6NLN7_RHOGL</name>
<dbReference type="Gene3D" id="3.10.20.600">
    <property type="match status" value="1"/>
</dbReference>
<dbReference type="SUPFAM" id="SSF142984">
    <property type="entry name" value="Nqo1 middle domain-like"/>
    <property type="match status" value="1"/>
</dbReference>
<keyword evidence="4" id="KW-0004">4Fe-4S</keyword>
<comment type="similarity">
    <text evidence="3">Belongs to the complex I 51 kDa subunit family.</text>
</comment>
<protein>
    <submittedName>
        <fullName evidence="9">Formate dehydrogenase</fullName>
    </submittedName>
</protein>
<dbReference type="Gene3D" id="3.40.50.11540">
    <property type="entry name" value="NADH-ubiquinone oxidoreductase 51kDa subunit"/>
    <property type="match status" value="1"/>
</dbReference>
<dbReference type="SUPFAM" id="SSF52833">
    <property type="entry name" value="Thioredoxin-like"/>
    <property type="match status" value="1"/>
</dbReference>
<dbReference type="PROSITE" id="PS00644">
    <property type="entry name" value="COMPLEX1_51K_1"/>
    <property type="match status" value="1"/>
</dbReference>
<dbReference type="InterPro" id="IPR037207">
    <property type="entry name" value="Nuop51_4Fe4S-bd_sf"/>
</dbReference>
<gene>
    <name evidence="9" type="ORF">CCS01_04950</name>
</gene>
<keyword evidence="5" id="KW-0479">Metal-binding</keyword>
<dbReference type="SUPFAM" id="SSF142019">
    <property type="entry name" value="Nqo1 FMN-binding domain-like"/>
    <property type="match status" value="1"/>
</dbReference>
<dbReference type="GO" id="GO:0010181">
    <property type="term" value="F:FMN binding"/>
    <property type="evidence" value="ECO:0007669"/>
    <property type="project" value="InterPro"/>
</dbReference>
<evidence type="ECO:0000259" key="8">
    <source>
        <dbReference type="SMART" id="SM00928"/>
    </source>
</evidence>
<dbReference type="PANTHER" id="PTHR43578:SF3">
    <property type="entry name" value="NADH-QUINONE OXIDOREDUCTASE SUBUNIT F"/>
    <property type="match status" value="1"/>
</dbReference>
<dbReference type="Pfam" id="PF01512">
    <property type="entry name" value="Complex1_51K"/>
    <property type="match status" value="1"/>
</dbReference>
<dbReference type="InterPro" id="IPR011538">
    <property type="entry name" value="Nuo51_FMN-bd"/>
</dbReference>
<evidence type="ECO:0000256" key="3">
    <source>
        <dbReference type="ARBA" id="ARBA00007523"/>
    </source>
</evidence>
<dbReference type="GO" id="GO:0051539">
    <property type="term" value="F:4 iron, 4 sulfur cluster binding"/>
    <property type="evidence" value="ECO:0007669"/>
    <property type="project" value="UniProtKB-KW"/>
</dbReference>
<dbReference type="InterPro" id="IPR001949">
    <property type="entry name" value="NADH-UbQ_OxRdtase_51kDa_CS"/>
</dbReference>
<evidence type="ECO:0000256" key="4">
    <source>
        <dbReference type="ARBA" id="ARBA00022485"/>
    </source>
</evidence>
<comment type="cofactor">
    <cofactor evidence="2">
        <name>[4Fe-4S] cluster</name>
        <dbReference type="ChEBI" id="CHEBI:49883"/>
    </cofactor>
</comment>
<dbReference type="InterPro" id="IPR036249">
    <property type="entry name" value="Thioredoxin-like_sf"/>
</dbReference>
<dbReference type="PROSITE" id="PS00645">
    <property type="entry name" value="COMPLEX1_51K_2"/>
    <property type="match status" value="1"/>
</dbReference>
<accession>A0A2S6NLN7</accession>
<keyword evidence="10" id="KW-1185">Reference proteome</keyword>
<dbReference type="AlphaFoldDB" id="A0A2S6NLN7"/>
<evidence type="ECO:0000256" key="2">
    <source>
        <dbReference type="ARBA" id="ARBA00001966"/>
    </source>
</evidence>
<dbReference type="RefSeq" id="WP_104517740.1">
    <property type="nucleotide sequence ID" value="NZ_NHRY01000057.1"/>
</dbReference>
<evidence type="ECO:0000313" key="9">
    <source>
        <dbReference type="EMBL" id="PPQ36460.1"/>
    </source>
</evidence>
<dbReference type="SMART" id="SM00928">
    <property type="entry name" value="NADH_4Fe-4S"/>
    <property type="match status" value="1"/>
</dbReference>
<organism evidence="9 10">
    <name type="scientific">Rhodopila globiformis</name>
    <name type="common">Rhodopseudomonas globiformis</name>
    <dbReference type="NCBI Taxonomy" id="1071"/>
    <lineage>
        <taxon>Bacteria</taxon>
        <taxon>Pseudomonadati</taxon>
        <taxon>Pseudomonadota</taxon>
        <taxon>Alphaproteobacteria</taxon>
        <taxon>Acetobacterales</taxon>
        <taxon>Acetobacteraceae</taxon>
        <taxon>Rhodopila</taxon>
    </lineage>
</organism>
<dbReference type="Proteomes" id="UP000239724">
    <property type="component" value="Unassembled WGS sequence"/>
</dbReference>
<proteinExistence type="inferred from homology"/>
<dbReference type="GO" id="GO:0046872">
    <property type="term" value="F:metal ion binding"/>
    <property type="evidence" value="ECO:0007669"/>
    <property type="project" value="UniProtKB-KW"/>
</dbReference>
<sequence length="506" mass="53311">MTPGVTRVFVPRDVAALALGAEAVAAALADHADVVRTGSRGLFWLEPMIEVETPAGRIAYGPVEAADVPELLAGGLLEGRAQRLRLGVPAEIPFLARQTRLTFSRCGIVDPLSLEDYRAHGGLGGLDKAREIGPAATIEAVLASGLRGRGGAGFPTGIKWKTVAEAKGAAKYIVCNADEGDSGTYADRMLMEGDPFGLIEGMVIAGFAIGAKQGYVYTRSEYPHAIATFDKALAIARQAGLLGPDFDIEQRVGAGAYICGEETSLLESLEGKRGQVRAKPPLPAHKGLFGAPTIINNLITLTSVPVILRDGAEAYQAIGMGRSRGTMPIQLAGNIRYGGLFEAGFGVTLGELVNDIGGGTRSGRPVRAVQVGGPLGAYFPPSLFDTPFDYEAFAAKDGLIGHGGIVVFDDTVDMAHQARFAMEFCAAESCGKCTPCRIGSVRGMETVDKILAGRNVDANLELLRDLCETLKFGSLCALGGFIPYPVLSAMNHFPEDFRRSQPLAAE</sequence>
<evidence type="ECO:0000256" key="7">
    <source>
        <dbReference type="ARBA" id="ARBA00023014"/>
    </source>
</evidence>
<dbReference type="FunFam" id="3.40.50.11540:FF:000001">
    <property type="entry name" value="NADH dehydrogenase [ubiquinone] flavoprotein 1, mitochondrial"/>
    <property type="match status" value="1"/>
</dbReference>
<dbReference type="Pfam" id="PF10589">
    <property type="entry name" value="NADH_4Fe-4S"/>
    <property type="match status" value="1"/>
</dbReference>
<dbReference type="PANTHER" id="PTHR43578">
    <property type="entry name" value="NADH-QUINONE OXIDOREDUCTASE SUBUNIT F"/>
    <property type="match status" value="1"/>
</dbReference>
<reference evidence="9 10" key="1">
    <citation type="journal article" date="2018" name="Arch. Microbiol.">
        <title>New insights into the metabolic potential of the phototrophic purple bacterium Rhodopila globiformis DSM 161(T) from its draft genome sequence and evidence for a vanadium-dependent nitrogenase.</title>
        <authorList>
            <person name="Imhoff J.F."/>
            <person name="Rahn T."/>
            <person name="Kunzel S."/>
            <person name="Neulinger S.C."/>
        </authorList>
    </citation>
    <scope>NUCLEOTIDE SEQUENCE [LARGE SCALE GENOMIC DNA]</scope>
    <source>
        <strain evidence="9 10">DSM 161</strain>
    </source>
</reference>
<feature type="domain" description="NADH-ubiquinone oxidoreductase 51kDa subunit iron-sulphur binding" evidence="8">
    <location>
        <begin position="415"/>
        <end position="460"/>
    </location>
</feature>
<keyword evidence="7" id="KW-0411">Iron-sulfur</keyword>
<dbReference type="OrthoDB" id="9761899at2"/>
<evidence type="ECO:0000313" key="10">
    <source>
        <dbReference type="Proteomes" id="UP000239724"/>
    </source>
</evidence>
<evidence type="ECO:0000256" key="1">
    <source>
        <dbReference type="ARBA" id="ARBA00001917"/>
    </source>
</evidence>
<dbReference type="InterPro" id="IPR019575">
    <property type="entry name" value="Nuop51_4Fe4S-bd"/>
</dbReference>
<comment type="cofactor">
    <cofactor evidence="1">
        <name>FMN</name>
        <dbReference type="ChEBI" id="CHEBI:58210"/>
    </cofactor>
</comment>